<reference evidence="1" key="2">
    <citation type="journal article" date="2015" name="Fish Shellfish Immunol.">
        <title>Early steps in the European eel (Anguilla anguilla)-Vibrio vulnificus interaction in the gills: Role of the RtxA13 toxin.</title>
        <authorList>
            <person name="Callol A."/>
            <person name="Pajuelo D."/>
            <person name="Ebbesson L."/>
            <person name="Teles M."/>
            <person name="MacKenzie S."/>
            <person name="Amaro C."/>
        </authorList>
    </citation>
    <scope>NUCLEOTIDE SEQUENCE</scope>
</reference>
<proteinExistence type="predicted"/>
<accession>A0A0E9PK85</accession>
<dbReference type="EMBL" id="GBXM01104354">
    <property type="protein sequence ID" value="JAH04223.1"/>
    <property type="molecule type" value="Transcribed_RNA"/>
</dbReference>
<organism evidence="1">
    <name type="scientific">Anguilla anguilla</name>
    <name type="common">European freshwater eel</name>
    <name type="synonym">Muraena anguilla</name>
    <dbReference type="NCBI Taxonomy" id="7936"/>
    <lineage>
        <taxon>Eukaryota</taxon>
        <taxon>Metazoa</taxon>
        <taxon>Chordata</taxon>
        <taxon>Craniata</taxon>
        <taxon>Vertebrata</taxon>
        <taxon>Euteleostomi</taxon>
        <taxon>Actinopterygii</taxon>
        <taxon>Neopterygii</taxon>
        <taxon>Teleostei</taxon>
        <taxon>Anguilliformes</taxon>
        <taxon>Anguillidae</taxon>
        <taxon>Anguilla</taxon>
    </lineage>
</organism>
<name>A0A0E9PK85_ANGAN</name>
<evidence type="ECO:0000313" key="1">
    <source>
        <dbReference type="EMBL" id="JAH04223.1"/>
    </source>
</evidence>
<reference evidence="1" key="1">
    <citation type="submission" date="2014-11" db="EMBL/GenBank/DDBJ databases">
        <authorList>
            <person name="Amaro Gonzalez C."/>
        </authorList>
    </citation>
    <scope>NUCLEOTIDE SEQUENCE</scope>
</reference>
<sequence>MMKCVTMPGAYGTQCEPLLKTGQPVIPHLVHIPLLV</sequence>
<dbReference type="AlphaFoldDB" id="A0A0E9PK85"/>
<protein>
    <submittedName>
        <fullName evidence="1">Uncharacterized protein</fullName>
    </submittedName>
</protein>